<gene>
    <name evidence="2" type="ORF">P3X46_022238</name>
</gene>
<dbReference type="InterPro" id="IPR039928">
    <property type="entry name" value="LNK"/>
</dbReference>
<reference evidence="2" key="1">
    <citation type="journal article" date="2023" name="Plant Biotechnol. J.">
        <title>Chromosome-level wild Hevea brasiliensis genome provides new tools for genomic-assisted breeding and valuable loci to elevate rubber yield.</title>
        <authorList>
            <person name="Cheng H."/>
            <person name="Song X."/>
            <person name="Hu Y."/>
            <person name="Wu T."/>
            <person name="Yang Q."/>
            <person name="An Z."/>
            <person name="Feng S."/>
            <person name="Deng Z."/>
            <person name="Wu W."/>
            <person name="Zeng X."/>
            <person name="Tu M."/>
            <person name="Wang X."/>
            <person name="Huang H."/>
        </authorList>
    </citation>
    <scope>NUCLEOTIDE SEQUENCE</scope>
    <source>
        <strain evidence="2">MT/VB/25A 57/8</strain>
    </source>
</reference>
<proteinExistence type="predicted"/>
<accession>A0ABQ9L8T0</accession>
<dbReference type="PANTHER" id="PTHR33334:SF8">
    <property type="entry name" value="PROTEIN LNK1"/>
    <property type="match status" value="1"/>
</dbReference>
<evidence type="ECO:0008006" key="4">
    <source>
        <dbReference type="Google" id="ProtNLM"/>
    </source>
</evidence>
<comment type="caution">
    <text evidence="2">The sequence shown here is derived from an EMBL/GenBank/DDBJ whole genome shotgun (WGS) entry which is preliminary data.</text>
</comment>
<evidence type="ECO:0000256" key="1">
    <source>
        <dbReference type="SAM" id="MobiDB-lite"/>
    </source>
</evidence>
<dbReference type="Proteomes" id="UP001174677">
    <property type="component" value="Chromosome 13"/>
</dbReference>
<feature type="region of interest" description="Disordered" evidence="1">
    <location>
        <begin position="405"/>
        <end position="454"/>
    </location>
</feature>
<name>A0ABQ9L8T0_HEVBR</name>
<dbReference type="EMBL" id="JARPOI010000013">
    <property type="protein sequence ID" value="KAJ9162467.1"/>
    <property type="molecule type" value="Genomic_DNA"/>
</dbReference>
<keyword evidence="3" id="KW-1185">Reference proteome</keyword>
<dbReference type="PANTHER" id="PTHR33334">
    <property type="entry name" value="PROTEIN LNK1"/>
    <property type="match status" value="1"/>
</dbReference>
<feature type="region of interest" description="Disordered" evidence="1">
    <location>
        <begin position="320"/>
        <end position="351"/>
    </location>
</feature>
<protein>
    <recommendedName>
        <fullName evidence="4">Protein LNK1</fullName>
    </recommendedName>
</protein>
<evidence type="ECO:0000313" key="2">
    <source>
        <dbReference type="EMBL" id="KAJ9162467.1"/>
    </source>
</evidence>
<evidence type="ECO:0000313" key="3">
    <source>
        <dbReference type="Proteomes" id="UP001174677"/>
    </source>
</evidence>
<organism evidence="2 3">
    <name type="scientific">Hevea brasiliensis</name>
    <name type="common">Para rubber tree</name>
    <name type="synonym">Siphonia brasiliensis</name>
    <dbReference type="NCBI Taxonomy" id="3981"/>
    <lineage>
        <taxon>Eukaryota</taxon>
        <taxon>Viridiplantae</taxon>
        <taxon>Streptophyta</taxon>
        <taxon>Embryophyta</taxon>
        <taxon>Tracheophyta</taxon>
        <taxon>Spermatophyta</taxon>
        <taxon>Magnoliopsida</taxon>
        <taxon>eudicotyledons</taxon>
        <taxon>Gunneridae</taxon>
        <taxon>Pentapetalae</taxon>
        <taxon>rosids</taxon>
        <taxon>fabids</taxon>
        <taxon>Malpighiales</taxon>
        <taxon>Euphorbiaceae</taxon>
        <taxon>Crotonoideae</taxon>
        <taxon>Micrandreae</taxon>
        <taxon>Hevea</taxon>
    </lineage>
</organism>
<sequence>MSDLRMYELEDNVWDAFSESDDHIVPHLAKECGDQFRVRGDNHKKPRHEIVNITSNAGDSTRYNQRKEKPCLLPLTKKDRMLDKGSWSHAPDDVFSACDSGLVKEVTSTVSEETRVSNHFLKSGNTDSVGSEFCSDDPILGEKSAADDTDTYLFPLSHISQTDNDLNFLDNDCEDKENGGLLYCGFDDIGNFEDVDRMFRSCDSTFGLGSLSNEDDLYWFSSSHSMEGSEDALKLGSKVSSSEASALNCISDHHDASVLNNVDSSVNDSNKESLITSDKICSNIAGATEISAFSHLQFPNRPAANSASKDDLVLNYQFDSHRSQPRHRNHSEGKRKEQNLGNGGSFRHNGNLKQYADAKCSIRDLPHQVLSPTGVQQHKQNIVSDSMNQLQTHLPYMHMDYGHSSNQTSVCPNQSGIKSESDGIQSLSPKESTFESNQVQSMESSHGPSSAAPAVTTRKMERLYHNQDLQVPCARNFKCANTPSPTGFYDSVQNQAHHSGYEVEGHSEIEGVSMGIPAELDSSTAQESSCMSSVLDEISLEATSFCQLQQVMEQLDIRTKLCIRDSLYRLARSAEQRHNCVNANGGTRDDRDTNNPLMAEETNESTGFFDMETDTNPIDRSIAHLLFHRPSDPSLMPVNDGLSLKSHAMVHGSVTSPSMMAKEQVCQDETASVSDKSLLDRGKRILLRGEIMP</sequence>
<feature type="compositionally biased region" description="Polar residues" evidence="1">
    <location>
        <begin position="405"/>
        <end position="448"/>
    </location>
</feature>